<protein>
    <submittedName>
        <fullName evidence="1">YceI family protein</fullName>
    </submittedName>
</protein>
<dbReference type="AlphaFoldDB" id="A0A6B3CAF2"/>
<accession>A0A6B3CAF2</accession>
<name>A0A6B3CAF2_9ACTN</name>
<reference evidence="1" key="1">
    <citation type="submission" date="2020-01" db="EMBL/GenBank/DDBJ databases">
        <title>Insect and environment-associated Actinomycetes.</title>
        <authorList>
            <person name="Currrie C."/>
            <person name="Chevrette M."/>
            <person name="Carlson C."/>
            <person name="Stubbendieck R."/>
            <person name="Wendt-Pienkowski E."/>
        </authorList>
    </citation>
    <scope>NUCLEOTIDE SEQUENCE</scope>
    <source>
        <strain evidence="1">SID12501</strain>
    </source>
</reference>
<organism evidence="1">
    <name type="scientific">Streptomyces sp. SID12501</name>
    <dbReference type="NCBI Taxonomy" id="2706042"/>
    <lineage>
        <taxon>Bacteria</taxon>
        <taxon>Bacillati</taxon>
        <taxon>Actinomycetota</taxon>
        <taxon>Actinomycetes</taxon>
        <taxon>Kitasatosporales</taxon>
        <taxon>Streptomycetaceae</taxon>
        <taxon>Streptomyces</taxon>
    </lineage>
</organism>
<dbReference type="EMBL" id="JAAGLU010000700">
    <property type="protein sequence ID" value="NEC93302.1"/>
    <property type="molecule type" value="Genomic_DNA"/>
</dbReference>
<sequence length="63" mass="6567">TLDTQDLGNGTGLEGEPRAACRATAELNREDFTLNWQSMLAAGVAAIGASVEVALDVQIVHKA</sequence>
<comment type="caution">
    <text evidence="1">The sequence shown here is derived from an EMBL/GenBank/DDBJ whole genome shotgun (WGS) entry which is preliminary data.</text>
</comment>
<proteinExistence type="predicted"/>
<evidence type="ECO:0000313" key="1">
    <source>
        <dbReference type="EMBL" id="NEC93302.1"/>
    </source>
</evidence>
<gene>
    <name evidence="1" type="ORF">G3I71_47990</name>
</gene>
<feature type="non-terminal residue" evidence="1">
    <location>
        <position position="1"/>
    </location>
</feature>
<dbReference type="InterPro" id="IPR036761">
    <property type="entry name" value="TTHA0802/YceI-like_sf"/>
</dbReference>
<dbReference type="SUPFAM" id="SSF101874">
    <property type="entry name" value="YceI-like"/>
    <property type="match status" value="1"/>
</dbReference>